<feature type="domain" description="PH" evidence="27">
    <location>
        <begin position="691"/>
        <end position="788"/>
    </location>
</feature>
<dbReference type="InterPro" id="IPR011993">
    <property type="entry name" value="PH-like_dom_sf"/>
</dbReference>
<feature type="compositionally biased region" description="Polar residues" evidence="25">
    <location>
        <begin position="403"/>
        <end position="416"/>
    </location>
</feature>
<dbReference type="FunFam" id="2.40.70.10:FF:000036">
    <property type="entry name" value="Vacuolar aspartic protease"/>
    <property type="match status" value="1"/>
</dbReference>
<dbReference type="InterPro" id="IPR033819">
    <property type="entry name" value="Saccharopepsin"/>
</dbReference>
<dbReference type="GO" id="GO:0005975">
    <property type="term" value="P:carbohydrate metabolic process"/>
    <property type="evidence" value="ECO:0007669"/>
    <property type="project" value="InterPro"/>
</dbReference>
<dbReference type="FunFam" id="2.30.29.30:FF:000303">
    <property type="entry name" value="Sterol 3-beta-glucosyltransferase"/>
    <property type="match status" value="1"/>
</dbReference>
<evidence type="ECO:0000256" key="15">
    <source>
        <dbReference type="ARBA" id="ARBA00023006"/>
    </source>
</evidence>
<evidence type="ECO:0000256" key="21">
    <source>
        <dbReference type="ARBA" id="ARBA00049453"/>
    </source>
</evidence>
<dbReference type="PANTHER" id="PTHR48050:SF25">
    <property type="entry name" value="STEROL 3-BETA-GLUCOSYLTRANSFERASE"/>
    <property type="match status" value="1"/>
</dbReference>
<name>A0A9P4T7L2_CURKU</name>
<comment type="catalytic activity">
    <reaction evidence="20">
        <text>ergosterol + UDP-alpha-D-glucose = ergosteryl 3-beta-D-glucoside + UDP + H(+)</text>
        <dbReference type="Rhea" id="RHEA:61836"/>
        <dbReference type="ChEBI" id="CHEBI:15378"/>
        <dbReference type="ChEBI" id="CHEBI:16933"/>
        <dbReference type="ChEBI" id="CHEBI:52973"/>
        <dbReference type="ChEBI" id="CHEBI:58223"/>
        <dbReference type="ChEBI" id="CHEBI:58885"/>
    </reaction>
    <physiologicalReaction direction="left-to-right" evidence="20">
        <dbReference type="Rhea" id="RHEA:61837"/>
    </physiologicalReaction>
</comment>
<reference evidence="29" key="1">
    <citation type="submission" date="2019-04" db="EMBL/GenBank/DDBJ databases">
        <title>Sequencing of skin fungus with MAO and IRED activity.</title>
        <authorList>
            <person name="Marsaioli A.J."/>
            <person name="Bonatto J.M.C."/>
            <person name="Reis Junior O."/>
        </authorList>
    </citation>
    <scope>NUCLEOTIDE SEQUENCE</scope>
    <source>
        <strain evidence="29">30M1</strain>
    </source>
</reference>
<evidence type="ECO:0000259" key="27">
    <source>
        <dbReference type="PROSITE" id="PS50003"/>
    </source>
</evidence>
<feature type="active site" evidence="22">
    <location>
        <position position="103"/>
    </location>
</feature>
<evidence type="ECO:0000256" key="10">
    <source>
        <dbReference type="ARBA" id="ARBA00022676"/>
    </source>
</evidence>
<dbReference type="FunFam" id="3.40.50.2000:FF:000029">
    <property type="entry name" value="Sterol 3-beta-glucosyltransferase"/>
    <property type="match status" value="1"/>
</dbReference>
<dbReference type="GO" id="GO:0016906">
    <property type="term" value="F:sterol 3-beta-glucosyltransferase activity"/>
    <property type="evidence" value="ECO:0007669"/>
    <property type="project" value="UniProtKB-EC"/>
</dbReference>
<dbReference type="PRINTS" id="PR00792">
    <property type="entry name" value="PEPSIN"/>
</dbReference>
<dbReference type="InterPro" id="IPR004182">
    <property type="entry name" value="GRAM"/>
</dbReference>
<feature type="compositionally biased region" description="Basic and acidic residues" evidence="25">
    <location>
        <begin position="522"/>
        <end position="549"/>
    </location>
</feature>
<evidence type="ECO:0000256" key="3">
    <source>
        <dbReference type="ARBA" id="ARBA00004496"/>
    </source>
</evidence>
<feature type="compositionally biased region" description="Basic and acidic residues" evidence="25">
    <location>
        <begin position="426"/>
        <end position="446"/>
    </location>
</feature>
<dbReference type="InterPro" id="IPR004276">
    <property type="entry name" value="GlycoTrans_28_N"/>
</dbReference>
<evidence type="ECO:0000256" key="20">
    <source>
        <dbReference type="ARBA" id="ARBA00047886"/>
    </source>
</evidence>
<keyword evidence="13 24" id="KW-0064">Aspartyl protease</keyword>
<feature type="chain" id="PRO_5040154553" description="sterol 3beta-glucosyltransferase" evidence="26">
    <location>
        <begin position="19"/>
        <end position="1830"/>
    </location>
</feature>
<evidence type="ECO:0000256" key="14">
    <source>
        <dbReference type="ARBA" id="ARBA00022801"/>
    </source>
</evidence>
<evidence type="ECO:0000256" key="17">
    <source>
        <dbReference type="ARBA" id="ARBA00023157"/>
    </source>
</evidence>
<keyword evidence="16" id="KW-0472">Membrane</keyword>
<feature type="domain" description="Peptidase A1" evidence="28">
    <location>
        <begin position="85"/>
        <end position="394"/>
    </location>
</feature>
<feature type="signal peptide" evidence="26">
    <location>
        <begin position="1"/>
        <end position="18"/>
    </location>
</feature>
<keyword evidence="7" id="KW-0963">Cytoplasm</keyword>
<dbReference type="FunFam" id="3.40.50.2000:FF:000009">
    <property type="entry name" value="Sterol 3-beta-glucosyltransferase UGT80A2"/>
    <property type="match status" value="1"/>
</dbReference>
<comment type="subcellular location">
    <subcellularLocation>
        <location evidence="3">Cytoplasm</location>
    </subcellularLocation>
    <subcellularLocation>
        <location evidence="2">Membrane</location>
        <topology evidence="2">Peripheral membrane protein</topology>
    </subcellularLocation>
    <subcellularLocation>
        <location evidence="1">Vacuole</location>
    </subcellularLocation>
</comment>
<dbReference type="InterPro" id="IPR002213">
    <property type="entry name" value="UDP_glucos_trans"/>
</dbReference>
<dbReference type="CDD" id="cd05488">
    <property type="entry name" value="Proteinase_A_fungi"/>
    <property type="match status" value="1"/>
</dbReference>
<dbReference type="Gene3D" id="3.40.50.2000">
    <property type="entry name" value="Glycogen Phosphorylase B"/>
    <property type="match status" value="2"/>
</dbReference>
<protein>
    <recommendedName>
        <fullName evidence="6">sterol 3beta-glucosyltransferase</fullName>
        <ecNumber evidence="6">2.4.1.173</ecNumber>
    </recommendedName>
    <alternativeName>
        <fullName evidence="19">Autophagy-related protein 26</fullName>
    </alternativeName>
</protein>
<dbReference type="Pfam" id="PF03033">
    <property type="entry name" value="Glyco_transf_28"/>
    <property type="match status" value="1"/>
</dbReference>
<dbReference type="GO" id="GO:0016125">
    <property type="term" value="P:sterol metabolic process"/>
    <property type="evidence" value="ECO:0007669"/>
    <property type="project" value="TreeGrafter"/>
</dbReference>
<dbReference type="Pfam" id="PF00169">
    <property type="entry name" value="PH"/>
    <property type="match status" value="1"/>
</dbReference>
<comment type="caution">
    <text evidence="29">The sequence shown here is derived from an EMBL/GenBank/DDBJ whole genome shotgun (WGS) entry which is preliminary data.</text>
</comment>
<feature type="region of interest" description="Disordered" evidence="25">
    <location>
        <begin position="1006"/>
        <end position="1052"/>
    </location>
</feature>
<evidence type="ECO:0000256" key="16">
    <source>
        <dbReference type="ARBA" id="ARBA00023136"/>
    </source>
</evidence>
<feature type="region of interest" description="Disordered" evidence="25">
    <location>
        <begin position="863"/>
        <end position="977"/>
    </location>
</feature>
<feature type="active site" evidence="22">
    <location>
        <position position="286"/>
    </location>
</feature>
<dbReference type="InterPro" id="IPR001461">
    <property type="entry name" value="Aspartic_peptidase_A1"/>
</dbReference>
<keyword evidence="30" id="KW-1185">Reference proteome</keyword>
<evidence type="ECO:0000256" key="25">
    <source>
        <dbReference type="SAM" id="MobiDB-lite"/>
    </source>
</evidence>
<feature type="compositionally biased region" description="Polar residues" evidence="25">
    <location>
        <begin position="961"/>
        <end position="972"/>
    </location>
</feature>
<feature type="compositionally biased region" description="Basic and acidic residues" evidence="25">
    <location>
        <begin position="1024"/>
        <end position="1037"/>
    </location>
</feature>
<dbReference type="InterPro" id="IPR050426">
    <property type="entry name" value="Glycosyltransferase_28"/>
</dbReference>
<keyword evidence="8" id="KW-0926">Vacuole</keyword>
<evidence type="ECO:0000256" key="7">
    <source>
        <dbReference type="ARBA" id="ARBA00022490"/>
    </source>
</evidence>
<feature type="disulfide bond" evidence="23">
    <location>
        <begin position="320"/>
        <end position="353"/>
    </location>
</feature>
<dbReference type="Gene3D" id="2.40.70.10">
    <property type="entry name" value="Acid Proteases"/>
    <property type="match status" value="2"/>
</dbReference>
<dbReference type="PANTHER" id="PTHR48050">
    <property type="entry name" value="STEROL 3-BETA-GLUCOSYLTRANSFERASE"/>
    <property type="match status" value="1"/>
</dbReference>
<gene>
    <name evidence="29" type="primary">ATG26</name>
    <name evidence="29" type="ORF">E8E13_001140</name>
</gene>
<comment type="similarity">
    <text evidence="4">Belongs to the glycosyltransferase 28 family.</text>
</comment>
<dbReference type="PROSITE" id="PS50003">
    <property type="entry name" value="PH_DOMAIN"/>
    <property type="match status" value="1"/>
</dbReference>
<keyword evidence="11" id="KW-0808">Transferase</keyword>
<keyword evidence="12 26" id="KW-0732">Signal</keyword>
<dbReference type="GO" id="GO:0004190">
    <property type="term" value="F:aspartic-type endopeptidase activity"/>
    <property type="evidence" value="ECO:0007669"/>
    <property type="project" value="UniProtKB-KW"/>
</dbReference>
<dbReference type="CDD" id="cd13216">
    <property type="entry name" value="PH-GRAM2_AGT26"/>
    <property type="match status" value="1"/>
</dbReference>
<dbReference type="Pfam" id="PF02893">
    <property type="entry name" value="GRAM"/>
    <property type="match status" value="2"/>
</dbReference>
<dbReference type="GO" id="GO:0006914">
    <property type="term" value="P:autophagy"/>
    <property type="evidence" value="ECO:0007669"/>
    <property type="project" value="UniProtKB-KW"/>
</dbReference>
<feature type="compositionally biased region" description="Low complexity" evidence="25">
    <location>
        <begin position="587"/>
        <end position="597"/>
    </location>
</feature>
<dbReference type="InterPro" id="IPR001969">
    <property type="entry name" value="Aspartic_peptidase_AS"/>
</dbReference>
<dbReference type="InterPro" id="IPR010610">
    <property type="entry name" value="EryCIII-like_C"/>
</dbReference>
<dbReference type="CDD" id="cd03784">
    <property type="entry name" value="GT1_Gtf-like"/>
    <property type="match status" value="1"/>
</dbReference>
<dbReference type="Pfam" id="PF00026">
    <property type="entry name" value="Asp"/>
    <property type="match status" value="1"/>
</dbReference>
<keyword evidence="15" id="KW-0072">Autophagy</keyword>
<comment type="similarity">
    <text evidence="5 24">Belongs to the peptidase A1 family.</text>
</comment>
<dbReference type="GO" id="GO:0006508">
    <property type="term" value="P:proteolysis"/>
    <property type="evidence" value="ECO:0007669"/>
    <property type="project" value="UniProtKB-KW"/>
</dbReference>
<evidence type="ECO:0000256" key="22">
    <source>
        <dbReference type="PIRSR" id="PIRSR601461-1"/>
    </source>
</evidence>
<feature type="region of interest" description="Disordered" evidence="25">
    <location>
        <begin position="396"/>
        <end position="463"/>
    </location>
</feature>
<dbReference type="InterPro" id="IPR033121">
    <property type="entry name" value="PEPTIDASE_A1"/>
</dbReference>
<evidence type="ECO:0000256" key="11">
    <source>
        <dbReference type="ARBA" id="ARBA00022679"/>
    </source>
</evidence>
<keyword evidence="10" id="KW-0328">Glycosyltransferase</keyword>
<dbReference type="InterPro" id="IPR001849">
    <property type="entry name" value="PH_domain"/>
</dbReference>
<evidence type="ECO:0000256" key="23">
    <source>
        <dbReference type="PIRSR" id="PIRSR601461-2"/>
    </source>
</evidence>
<accession>A0A9P4T7L2</accession>
<evidence type="ECO:0000313" key="30">
    <source>
        <dbReference type="Proteomes" id="UP000801428"/>
    </source>
</evidence>
<evidence type="ECO:0000256" key="19">
    <source>
        <dbReference type="ARBA" id="ARBA00029843"/>
    </source>
</evidence>
<evidence type="ECO:0000256" key="13">
    <source>
        <dbReference type="ARBA" id="ARBA00022750"/>
    </source>
</evidence>
<keyword evidence="9 24" id="KW-0645">Protease</keyword>
<feature type="disulfide bond" evidence="23">
    <location>
        <begin position="116"/>
        <end position="121"/>
    </location>
</feature>
<evidence type="ECO:0000256" key="9">
    <source>
        <dbReference type="ARBA" id="ARBA00022670"/>
    </source>
</evidence>
<dbReference type="InterPro" id="IPR048066">
    <property type="entry name" value="ATG26_PH_GRAM1"/>
</dbReference>
<dbReference type="InterPro" id="IPR048065">
    <property type="entry name" value="ATG26_PH_GRAM2"/>
</dbReference>
<evidence type="ECO:0000256" key="18">
    <source>
        <dbReference type="ARBA" id="ARBA00023180"/>
    </source>
</evidence>
<evidence type="ECO:0000256" key="24">
    <source>
        <dbReference type="RuleBase" id="RU000454"/>
    </source>
</evidence>
<evidence type="ECO:0000256" key="8">
    <source>
        <dbReference type="ARBA" id="ARBA00022554"/>
    </source>
</evidence>
<comment type="catalytic activity">
    <reaction evidence="21">
        <text>a sterol + UDP-alpha-D-glucose = a sterol 3-beta-D-glucoside + UDP + H(+)</text>
        <dbReference type="Rhea" id="RHEA:22724"/>
        <dbReference type="ChEBI" id="CHEBI:15378"/>
        <dbReference type="ChEBI" id="CHEBI:15889"/>
        <dbReference type="ChEBI" id="CHEBI:37424"/>
        <dbReference type="ChEBI" id="CHEBI:58223"/>
        <dbReference type="ChEBI" id="CHEBI:58885"/>
        <dbReference type="EC" id="2.4.1.173"/>
    </reaction>
    <physiologicalReaction direction="left-to-right" evidence="21">
        <dbReference type="Rhea" id="RHEA:22725"/>
    </physiologicalReaction>
</comment>
<dbReference type="OrthoDB" id="10261837at2759"/>
<dbReference type="SUPFAM" id="SSF53756">
    <property type="entry name" value="UDP-Glycosyltransferase/glycogen phosphorylase"/>
    <property type="match status" value="1"/>
</dbReference>
<keyword evidence="14 24" id="KW-0378">Hydrolase</keyword>
<evidence type="ECO:0000256" key="4">
    <source>
        <dbReference type="ARBA" id="ARBA00006962"/>
    </source>
</evidence>
<dbReference type="SUPFAM" id="SSF50630">
    <property type="entry name" value="Acid proteases"/>
    <property type="match status" value="1"/>
</dbReference>
<evidence type="ECO:0000313" key="29">
    <source>
        <dbReference type="EMBL" id="KAF2996396.1"/>
    </source>
</evidence>
<keyword evidence="18" id="KW-0325">Glycoprotein</keyword>
<dbReference type="GO" id="GO:0000324">
    <property type="term" value="C:fungal-type vacuole"/>
    <property type="evidence" value="ECO:0007669"/>
    <property type="project" value="InterPro"/>
</dbReference>
<feature type="region of interest" description="Disordered" evidence="25">
    <location>
        <begin position="475"/>
        <end position="635"/>
    </location>
</feature>
<dbReference type="FunFam" id="2.40.70.10:FF:000002">
    <property type="entry name" value="Vacuolar aspartic proteinase"/>
    <property type="match status" value="1"/>
</dbReference>
<evidence type="ECO:0000256" key="2">
    <source>
        <dbReference type="ARBA" id="ARBA00004170"/>
    </source>
</evidence>
<evidence type="ECO:0000256" key="1">
    <source>
        <dbReference type="ARBA" id="ARBA00004116"/>
    </source>
</evidence>
<organism evidence="29 30">
    <name type="scientific">Curvularia kusanoi</name>
    <name type="common">Cochliobolus kusanoi</name>
    <dbReference type="NCBI Taxonomy" id="90978"/>
    <lineage>
        <taxon>Eukaryota</taxon>
        <taxon>Fungi</taxon>
        <taxon>Dikarya</taxon>
        <taxon>Ascomycota</taxon>
        <taxon>Pezizomycotina</taxon>
        <taxon>Dothideomycetes</taxon>
        <taxon>Pleosporomycetidae</taxon>
        <taxon>Pleosporales</taxon>
        <taxon>Pleosporineae</taxon>
        <taxon>Pleosporaceae</taxon>
        <taxon>Curvularia</taxon>
    </lineage>
</organism>
<proteinExistence type="inferred from homology"/>
<evidence type="ECO:0000259" key="28">
    <source>
        <dbReference type="PROSITE" id="PS51767"/>
    </source>
</evidence>
<dbReference type="SMART" id="SM00568">
    <property type="entry name" value="GRAM"/>
    <property type="match status" value="2"/>
</dbReference>
<evidence type="ECO:0000256" key="6">
    <source>
        <dbReference type="ARBA" id="ARBA00012650"/>
    </source>
</evidence>
<dbReference type="PROSITE" id="PS51767">
    <property type="entry name" value="PEPTIDASE_A1"/>
    <property type="match status" value="1"/>
</dbReference>
<evidence type="ECO:0000256" key="5">
    <source>
        <dbReference type="ARBA" id="ARBA00007447"/>
    </source>
</evidence>
<dbReference type="CDD" id="cd13215">
    <property type="entry name" value="PH-GRAM1_AGT26"/>
    <property type="match status" value="1"/>
</dbReference>
<dbReference type="InterPro" id="IPR021109">
    <property type="entry name" value="Peptidase_aspartic_dom_sf"/>
</dbReference>
<dbReference type="Proteomes" id="UP000801428">
    <property type="component" value="Unassembled WGS sequence"/>
</dbReference>
<dbReference type="Pfam" id="PF06722">
    <property type="entry name" value="EryCIII-like_C"/>
    <property type="match status" value="1"/>
</dbReference>
<feature type="compositionally biased region" description="Basic and acidic residues" evidence="25">
    <location>
        <begin position="922"/>
        <end position="947"/>
    </location>
</feature>
<feature type="compositionally biased region" description="Low complexity" evidence="25">
    <location>
        <begin position="871"/>
        <end position="889"/>
    </location>
</feature>
<feature type="compositionally biased region" description="Basic and acidic residues" evidence="25">
    <location>
        <begin position="610"/>
        <end position="619"/>
    </location>
</feature>
<dbReference type="GO" id="GO:0016020">
    <property type="term" value="C:membrane"/>
    <property type="evidence" value="ECO:0007669"/>
    <property type="project" value="UniProtKB-SubCell"/>
</dbReference>
<dbReference type="SUPFAM" id="SSF50729">
    <property type="entry name" value="PH domain-like"/>
    <property type="match status" value="1"/>
</dbReference>
<sequence>MKTAILLAAGALASPAVAGVHKMKLQKVPLSEQLKHANIQEHAKALGQKYMGIKPESHIEQVFKAPYVADGSHPVPVTNFLNAQYFSEISLGTPPQDFKVILDTGSSNLWVPSSECSSIACYLHTKYDSSSSSTYKKNGTSFEIRYGSGELSGFVSNDVFQIGDLKVKHQDFAEATSEPGLAFAFGRFDGIMGLGYDTISVNKIVPPFYNMIDQGLLDEPVFAFYLGDTNEGQESVATFGGIDESHYTGKMVKLPLRRKAYWEVDLDAITFGKETAEMENTGVILDTGTSLIALPSTIAELLNKEIGAKKSYNGQYTVECNKRDSLPDLTFTLTGHNFTIGAYDYILEVQGSCISAFFGMDFPEPVGPLAILGDAFLRRWYSVYDVGNSAVGLAKANTPPPSTSELIASVHNPTATSSRRLSRKRRDSEKEPRRLSLDIPERFKDGDDAEDDVTAPRRNNTMSMNQSIFSMIARAGQQSQTDLATMQEVDSGDSDDEGKRRQPYHSLDGAARLSRLSSANDFPRRTDESKGDKSSHDKQHRRVLSEHKLLRSLPKLKSRKDARSFNQAADQMSSSQLLPARPPPPESHSASSSGAPSKTKSEAGGNTDLQRADTRSSSRKERHGRSSTTINSPGPATLAQRLQQIFEFEDAEEVISEYPCWLLQSILLQGYMYITQKHICFYAYIPKKHHDVSKTGYLFKRGRSKYNRYWFILRGDVLSYYTNPAELYFPRNRINLQYAISATMLGSKKKDEEDTVFTVTTDERTIQFKADSVASAKEWVRSIQKVIFRTHNEGNSVKISLPIRNVLEIEESAILDFANTAKVRVIDNDETFAIDEYFFSFFNNGQDALNVLRIMINDNEHHQSAESHNEVTTPVVSPTADPTSPSSPSIVEPVRATLSPLPAPHFARPSISDASARSSVDAGRRSWDARRTSHDMRHGFGKNRRDQQAASHTGDGESLSPRATDTESATTSLERDFESSAAIQSIDESDASASQILNRSDVFRAPANHSPVTASDQSGPVGRSSHDTTRSFGRERPLPSPANHIKSAQNAQAVAIPSGTMDDEAERGSAQPRLSGSSLALQDIASYPLTKATGLAGFLRTRSKRMGNLLATESMGYYEKVSGMLAGGRKHYNTAEGLETGDQVHGFEEDEDAIKAAENFREHFAFPDTEQLHSSFFASLQRVLPNYGKIYISGRFFCFRSLMPTSKTKIILPMKDIENVNKEKGFRIGYHGLAIVIRGHEELFFEFSKAEYRDECAITMLRILENARYLEDKDSSASSVDSGDEAAKAEHDLLQQARYEHADVPGVDVADIVRAADHERIPLIFDDPLASFVDFKPADCLTVVCLTIGSRGDVQPYIALCKALLKEGHKPRIATHAEFEPWVRQHGIDFAPVSGNPAELMQICVEHGMFTYGFMKEANSKFRGWLDDVCSSAWRACQGADILIESPSAMAGIHIAEALEIPYFRAFTMPWTRTRAYPHAFSVLEKKMGGGYNSITYITFDAIFWTAISGQINRWRRRELGLQNTSQAKLQANSRPFLYNFSPHVVPPPLDWPDWIRVTGYWFLDEADTYEPPPDLKAFIEKARKDGKKLVYIGFGSIVIDDPAALTKTVVDSVLKADVRCVLSKGWSDRLETKDASKPEIPLPPELFQIQAAPHDWLFKQMDAAVHHGGSGTTGASLRAGIPTIIKPFFGDQYFFAQRVEDLGVGVWLKKVNTSVFSRALWEVTNSQRMIVKAKVLGQKIRKDNGAQVAIQTIYRELDRARTLIHKHARQDDDHTDGFEDDWTMIDEEEEIALAPLESQQTVTGITQDASRTGGGSLVLGSMALKGGQK</sequence>
<evidence type="ECO:0000256" key="26">
    <source>
        <dbReference type="SAM" id="SignalP"/>
    </source>
</evidence>
<evidence type="ECO:0000256" key="12">
    <source>
        <dbReference type="ARBA" id="ARBA00022729"/>
    </source>
</evidence>
<dbReference type="PROSITE" id="PS00141">
    <property type="entry name" value="ASP_PROTEASE"/>
    <property type="match status" value="2"/>
</dbReference>
<keyword evidence="17 23" id="KW-1015">Disulfide bond</keyword>
<dbReference type="SMART" id="SM00233">
    <property type="entry name" value="PH"/>
    <property type="match status" value="1"/>
</dbReference>
<dbReference type="Gene3D" id="2.30.29.30">
    <property type="entry name" value="Pleckstrin-homology domain (PH domain)/Phosphotyrosine-binding domain (PTB)"/>
    <property type="match status" value="3"/>
</dbReference>
<dbReference type="EC" id="2.4.1.173" evidence="6"/>
<dbReference type="EMBL" id="SWKU01000027">
    <property type="protein sequence ID" value="KAF2996396.1"/>
    <property type="molecule type" value="Genomic_DNA"/>
</dbReference>